<name>A0A9Q0R8R4_ANAIG</name>
<proteinExistence type="predicted"/>
<feature type="domain" description="TLDc" evidence="1">
    <location>
        <begin position="1"/>
        <end position="166"/>
    </location>
</feature>
<dbReference type="PROSITE" id="PS51886">
    <property type="entry name" value="TLDC"/>
    <property type="match status" value="1"/>
</dbReference>
<comment type="caution">
    <text evidence="2">The sequence shown here is derived from an EMBL/GenBank/DDBJ whole genome shotgun (WGS) entry which is preliminary data.</text>
</comment>
<evidence type="ECO:0000259" key="1">
    <source>
        <dbReference type="PROSITE" id="PS51886"/>
    </source>
</evidence>
<protein>
    <submittedName>
        <fullName evidence="2">Pep-cterm sorting domain-containing protein</fullName>
    </submittedName>
</protein>
<dbReference type="Pfam" id="PF07534">
    <property type="entry name" value="TLD"/>
    <property type="match status" value="1"/>
</dbReference>
<dbReference type="OrthoDB" id="5983325at2759"/>
<dbReference type="InterPro" id="IPR006571">
    <property type="entry name" value="TLDc_dom"/>
</dbReference>
<keyword evidence="3" id="KW-1185">Reference proteome</keyword>
<dbReference type="AlphaFoldDB" id="A0A9Q0R8R4"/>
<dbReference type="Proteomes" id="UP001149090">
    <property type="component" value="Unassembled WGS sequence"/>
</dbReference>
<dbReference type="EMBL" id="JAPDFW010000093">
    <property type="protein sequence ID" value="KAJ5070678.1"/>
    <property type="molecule type" value="Genomic_DNA"/>
</dbReference>
<evidence type="ECO:0000313" key="2">
    <source>
        <dbReference type="EMBL" id="KAJ5070678.1"/>
    </source>
</evidence>
<evidence type="ECO:0000313" key="3">
    <source>
        <dbReference type="Proteomes" id="UP001149090"/>
    </source>
</evidence>
<organism evidence="2 3">
    <name type="scientific">Anaeramoeba ignava</name>
    <name type="common">Anaerobic marine amoeba</name>
    <dbReference type="NCBI Taxonomy" id="1746090"/>
    <lineage>
        <taxon>Eukaryota</taxon>
        <taxon>Metamonada</taxon>
        <taxon>Anaeramoebidae</taxon>
        <taxon>Anaeramoeba</taxon>
    </lineage>
</organism>
<reference evidence="2" key="1">
    <citation type="submission" date="2022-10" db="EMBL/GenBank/DDBJ databases">
        <title>Novel sulphate-reducing endosymbionts in the free-living metamonad Anaeramoeba.</title>
        <authorList>
            <person name="Jerlstrom-Hultqvist J."/>
            <person name="Cepicka I."/>
            <person name="Gallot-Lavallee L."/>
            <person name="Salas-Leiva D."/>
            <person name="Curtis B.A."/>
            <person name="Zahonova K."/>
            <person name="Pipaliya S."/>
            <person name="Dacks J."/>
            <person name="Roger A.J."/>
        </authorList>
    </citation>
    <scope>NUCLEOTIDE SEQUENCE</scope>
    <source>
        <strain evidence="2">BMAN</strain>
    </source>
</reference>
<gene>
    <name evidence="2" type="ORF">M0811_10748</name>
</gene>
<accession>A0A9Q0R8R4</accession>
<sequence>MELGFSAKRDFFDCNKWHSKCDNKGKTLVIIKTKDNFIFGGFTQVGWTTDRSKWKEEEVNNPWGYIIDPKSFIFSLRNDKNDRKSEKFKIKSAQTMHSIFYYSEGGPSFGRGLDICIRSNLKDSYSNFGYSYHLPHGVEYNTKEAKSYLAGSYNHWVVDELETYFI</sequence>